<organism evidence="1 2">
    <name type="scientific">Chryseolinea soli</name>
    <dbReference type="NCBI Taxonomy" id="2321403"/>
    <lineage>
        <taxon>Bacteria</taxon>
        <taxon>Pseudomonadati</taxon>
        <taxon>Bacteroidota</taxon>
        <taxon>Cytophagia</taxon>
        <taxon>Cytophagales</taxon>
        <taxon>Fulvivirgaceae</taxon>
        <taxon>Chryseolinea</taxon>
    </lineage>
</organism>
<dbReference type="Pfam" id="PF08889">
    <property type="entry name" value="WbqC"/>
    <property type="match status" value="1"/>
</dbReference>
<proteinExistence type="predicted"/>
<name>A0A385SIP1_9BACT</name>
<protein>
    <recommendedName>
        <fullName evidence="3">WbqC family protein</fullName>
    </recommendedName>
</protein>
<reference evidence="2" key="1">
    <citation type="submission" date="2018-09" db="EMBL/GenBank/DDBJ databases">
        <title>Chryseolinea sp. KIS68-18 isolated from soil.</title>
        <authorList>
            <person name="Weon H.-Y."/>
            <person name="Kwon S.-W."/>
            <person name="Lee S.A."/>
        </authorList>
    </citation>
    <scope>NUCLEOTIDE SEQUENCE [LARGE SCALE GENOMIC DNA]</scope>
    <source>
        <strain evidence="2">KIS68-18</strain>
    </source>
</reference>
<gene>
    <name evidence="1" type="ORF">D4L85_09295</name>
</gene>
<accession>A0A385SIP1</accession>
<evidence type="ECO:0008006" key="3">
    <source>
        <dbReference type="Google" id="ProtNLM"/>
    </source>
</evidence>
<evidence type="ECO:0000313" key="1">
    <source>
        <dbReference type="EMBL" id="AYB30762.1"/>
    </source>
</evidence>
<keyword evidence="2" id="KW-1185">Reference proteome</keyword>
<evidence type="ECO:0000313" key="2">
    <source>
        <dbReference type="Proteomes" id="UP000266183"/>
    </source>
</evidence>
<dbReference type="InterPro" id="IPR014985">
    <property type="entry name" value="WbqC"/>
</dbReference>
<dbReference type="KEGG" id="chk:D4L85_09295"/>
<dbReference type="EMBL" id="CP032382">
    <property type="protein sequence ID" value="AYB30762.1"/>
    <property type="molecule type" value="Genomic_DNA"/>
</dbReference>
<dbReference type="Proteomes" id="UP000266183">
    <property type="component" value="Chromosome"/>
</dbReference>
<sequence>MSKSVSIFKVFIHRLCLFPRKWAPAINFGCNKDLTHLTTLIEAQYLPSIAYFAALRPAKKIILEKYEHYEKQTYRNRCYINTVHGRETLIVPLTAKHGKVPVAEVRIDHSQKWLNNHWRTLRSAYGKAPFFEHYSHDLEKVLFKKQEFLYDLNCDLLSMCLKWLNWDVSVEASLSYDPAPDQPISDLRSVINPKKAVNLSRFYHPARYYQVFGNTFAENLSLVDLIFCEGPKAAAIVQLSTTAK</sequence>
<dbReference type="AlphaFoldDB" id="A0A385SIP1"/>